<evidence type="ECO:0000313" key="2">
    <source>
        <dbReference type="Proteomes" id="UP000749559"/>
    </source>
</evidence>
<proteinExistence type="predicted"/>
<dbReference type="AlphaFoldDB" id="A0A8S4NAW6"/>
<dbReference type="EMBL" id="CAIIXF020000002">
    <property type="protein sequence ID" value="CAH1777857.1"/>
    <property type="molecule type" value="Genomic_DNA"/>
</dbReference>
<reference evidence="1" key="1">
    <citation type="submission" date="2022-03" db="EMBL/GenBank/DDBJ databases">
        <authorList>
            <person name="Martin C."/>
        </authorList>
    </citation>
    <scope>NUCLEOTIDE SEQUENCE</scope>
</reference>
<evidence type="ECO:0000313" key="1">
    <source>
        <dbReference type="EMBL" id="CAH1777857.1"/>
    </source>
</evidence>
<accession>A0A8S4NAW6</accession>
<keyword evidence="2" id="KW-1185">Reference proteome</keyword>
<organism evidence="1 2">
    <name type="scientific">Owenia fusiformis</name>
    <name type="common">Polychaete worm</name>
    <dbReference type="NCBI Taxonomy" id="6347"/>
    <lineage>
        <taxon>Eukaryota</taxon>
        <taxon>Metazoa</taxon>
        <taxon>Spiralia</taxon>
        <taxon>Lophotrochozoa</taxon>
        <taxon>Annelida</taxon>
        <taxon>Polychaeta</taxon>
        <taxon>Sedentaria</taxon>
        <taxon>Canalipalpata</taxon>
        <taxon>Sabellida</taxon>
        <taxon>Oweniida</taxon>
        <taxon>Oweniidae</taxon>
        <taxon>Owenia</taxon>
    </lineage>
</organism>
<gene>
    <name evidence="1" type="ORF">OFUS_LOCUS4849</name>
</gene>
<dbReference type="Proteomes" id="UP000749559">
    <property type="component" value="Unassembled WGS sequence"/>
</dbReference>
<name>A0A8S4NAW6_OWEFU</name>
<comment type="caution">
    <text evidence="1">The sequence shown here is derived from an EMBL/GenBank/DDBJ whole genome shotgun (WGS) entry which is preliminary data.</text>
</comment>
<sequence length="176" mass="19458">MSGLTSENLAQLSTRISQLEMLHGINKGYGHMATEDLLGTMSPLAIVPYLEDKFAKLIVHGGDETALVNPPPDICSVNYGELCDRNLQRLAIIIDDQQEKGFQERGFFELHVAFGITAERLDEVLSYMKGASNPELLCAILCIGRELVKGNFYKFIETLTKSGFKIEADCLIKICG</sequence>
<protein>
    <submittedName>
        <fullName evidence="1">Uncharacterized protein</fullName>
    </submittedName>
</protein>